<evidence type="ECO:0000313" key="4">
    <source>
        <dbReference type="Proteomes" id="UP001470230"/>
    </source>
</evidence>
<feature type="region of interest" description="Disordered" evidence="2">
    <location>
        <begin position="687"/>
        <end position="711"/>
    </location>
</feature>
<reference evidence="3 4" key="1">
    <citation type="submission" date="2024-04" db="EMBL/GenBank/DDBJ databases">
        <title>Tritrichomonas musculus Genome.</title>
        <authorList>
            <person name="Alves-Ferreira E."/>
            <person name="Grigg M."/>
            <person name="Lorenzi H."/>
            <person name="Galac M."/>
        </authorList>
    </citation>
    <scope>NUCLEOTIDE SEQUENCE [LARGE SCALE GENOMIC DNA]</scope>
    <source>
        <strain evidence="3 4">EAF2021</strain>
    </source>
</reference>
<dbReference type="Gene3D" id="1.25.40.20">
    <property type="entry name" value="Ankyrin repeat-containing domain"/>
    <property type="match status" value="1"/>
</dbReference>
<feature type="coiled-coil region" evidence="1">
    <location>
        <begin position="7"/>
        <end position="34"/>
    </location>
</feature>
<evidence type="ECO:0000256" key="2">
    <source>
        <dbReference type="SAM" id="MobiDB-lite"/>
    </source>
</evidence>
<dbReference type="EMBL" id="JAPFFF010000019">
    <property type="protein sequence ID" value="KAK8857888.1"/>
    <property type="molecule type" value="Genomic_DNA"/>
</dbReference>
<organism evidence="3 4">
    <name type="scientific">Tritrichomonas musculus</name>
    <dbReference type="NCBI Taxonomy" id="1915356"/>
    <lineage>
        <taxon>Eukaryota</taxon>
        <taxon>Metamonada</taxon>
        <taxon>Parabasalia</taxon>
        <taxon>Tritrichomonadida</taxon>
        <taxon>Tritrichomonadidae</taxon>
        <taxon>Tritrichomonas</taxon>
    </lineage>
</organism>
<proteinExistence type="predicted"/>
<comment type="caution">
    <text evidence="3">The sequence shown here is derived from an EMBL/GenBank/DDBJ whole genome shotgun (WGS) entry which is preliminary data.</text>
</comment>
<dbReference type="InterPro" id="IPR036770">
    <property type="entry name" value="Ankyrin_rpt-contain_sf"/>
</dbReference>
<dbReference type="Proteomes" id="UP001470230">
    <property type="component" value="Unassembled WGS sequence"/>
</dbReference>
<evidence type="ECO:0000313" key="3">
    <source>
        <dbReference type="EMBL" id="KAK8857888.1"/>
    </source>
</evidence>
<protein>
    <recommendedName>
        <fullName evidence="5">DUF3447 domain-containing protein</fullName>
    </recommendedName>
</protein>
<evidence type="ECO:0008006" key="5">
    <source>
        <dbReference type="Google" id="ProtNLM"/>
    </source>
</evidence>
<keyword evidence="1" id="KW-0175">Coiled coil</keyword>
<gene>
    <name evidence="3" type="ORF">M9Y10_012986</name>
</gene>
<dbReference type="SUPFAM" id="SSF48403">
    <property type="entry name" value="Ankyrin repeat"/>
    <property type="match status" value="1"/>
</dbReference>
<keyword evidence="4" id="KW-1185">Reference proteome</keyword>
<evidence type="ECO:0000256" key="1">
    <source>
        <dbReference type="SAM" id="Coils"/>
    </source>
</evidence>
<dbReference type="PANTHER" id="PTHR24159">
    <property type="match status" value="1"/>
</dbReference>
<name>A0ABR2I5T0_9EUKA</name>
<accession>A0ABR2I5T0</accession>
<dbReference type="PANTHER" id="PTHR24159:SF5">
    <property type="entry name" value="ANK_REP_REGION DOMAIN-CONTAINING PROTEIN"/>
    <property type="match status" value="1"/>
</dbReference>
<sequence>MEFPDNVLQEKNIISELQDNFKELEEDNYDITLQCILESPFFTEKDPYLKVSRYHQFWENIHACLRERPKSIFLFIQIIIDIFHKLQMQDFDNPFINNCQGQIDRQKYDQIGSQTIVLTEQIEFECLNVDFKNDGDLFSHIFIESTKLRTEQFIIHMEEPQLLFFCYHLYQNGLFDNEKLYSFLLHLKNNNKVSYPTFYSFFTMFGPEVEEKEKEDPGFFGDYLNELAIAISYQSMDGFRSYIDEYKNNNWEKLKIFRNSLDFGSTIMKCLINDDIELFKENVSSHPEFDVNMRLIPPPLVPFDYLCQRPPIIGVAAFFGSVKLFKFLKMLGSNLLVTDLYSHTVVQFAVAGGNLEIIRLLEQEKQIIEHDQKSSYQISRRENITFEGALQVSSGFSRYNIFEWLLETQNYSISSVDESRGNVIGHASLENNTKLFHRCIIEKVDVNCIDANDRYPITKAITFRGYDVFRMILYIPKADLSLRYRNQSLISIAVQKDEDWITRMLLDDDRTILGQIDQFGLFIDMIVNKSVKCFRNVICKHHKIDFSDALNVNRNATKLAIVRHLKLKEFFEYFFSIVPDLFNDITYFDALINYNSALASFLLSKNIGDVNLNNGQALFSTIDRNYVEGLVFLLSVDSLDLTVRSTVDDLQLLPHEYAKYNNQPKLYTLIVHEMKKRKIISEEVEDTFEVAEEEEEEEELLEEEEDLQAND</sequence>